<evidence type="ECO:0000256" key="2">
    <source>
        <dbReference type="SAM" id="SignalP"/>
    </source>
</evidence>
<evidence type="ECO:0000256" key="1">
    <source>
        <dbReference type="ARBA" id="ARBA00022729"/>
    </source>
</evidence>
<dbReference type="PROSITE" id="PS51272">
    <property type="entry name" value="SLH"/>
    <property type="match status" value="1"/>
</dbReference>
<feature type="signal peptide" evidence="2">
    <location>
        <begin position="1"/>
        <end position="25"/>
    </location>
</feature>
<keyword evidence="5" id="KW-1185">Reference proteome</keyword>
<organism evidence="4 5">
    <name type="scientific">Lysinibacillus louembei</name>
    <dbReference type="NCBI Taxonomy" id="1470088"/>
    <lineage>
        <taxon>Bacteria</taxon>
        <taxon>Bacillati</taxon>
        <taxon>Bacillota</taxon>
        <taxon>Bacilli</taxon>
        <taxon>Bacillales</taxon>
        <taxon>Bacillaceae</taxon>
        <taxon>Lysinibacillus</taxon>
    </lineage>
</organism>
<keyword evidence="1 2" id="KW-0732">Signal</keyword>
<gene>
    <name evidence="4" type="ORF">R6U77_03645</name>
</gene>
<evidence type="ECO:0000313" key="4">
    <source>
        <dbReference type="EMBL" id="WPK12809.1"/>
    </source>
</evidence>
<dbReference type="Pfam" id="PF00395">
    <property type="entry name" value="SLH"/>
    <property type="match status" value="1"/>
</dbReference>
<accession>A0ABZ0RZJ1</accession>
<name>A0ABZ0RZJ1_9BACI</name>
<reference evidence="4 5" key="1">
    <citation type="submission" date="2023-09" db="EMBL/GenBank/DDBJ databases">
        <authorList>
            <person name="Page C.A."/>
            <person name="Perez-Diaz I.M."/>
        </authorList>
    </citation>
    <scope>NUCLEOTIDE SEQUENCE [LARGE SCALE GENOMIC DNA]</scope>
    <source>
        <strain evidence="4 5">Ll15</strain>
    </source>
</reference>
<dbReference type="EMBL" id="CP137624">
    <property type="protein sequence ID" value="WPK12809.1"/>
    <property type="molecule type" value="Genomic_DNA"/>
</dbReference>
<dbReference type="Proteomes" id="UP001322664">
    <property type="component" value="Chromosome"/>
</dbReference>
<sequence length="343" mass="38776">MLRSIFNIFVVISCFFMLTTLHAEAAGFKDVSKDHFAYKAVLWAQKYEIINGYSDGTFKPNEVITEQQFAKLLTNYFELDVAEDELKKQTAQENWSDVFYDSLASYGVPLNGYLHNGVRSQPVKRGVVAQAIAHLADGKHNLNGSIEFLLEHAISTGQNPKYENSDLQKFFGTKNNMTRAQVVTLLYRMDSMDFYYISDDAETIHENANNLSLNERAVQAKKQLDSSLQQGPSSNNIWQGNYSYIYQWGKGAYERNARYVTISNATSKDFYVKLSAYDGKYEGTTEGYAVITSAKKAIMQESVKGNRCIIEFEHLNNAIKVTEIDCGAERTNGTNFSGTLRKQ</sequence>
<feature type="domain" description="SLH" evidence="3">
    <location>
        <begin position="24"/>
        <end position="87"/>
    </location>
</feature>
<dbReference type="InterPro" id="IPR001119">
    <property type="entry name" value="SLH_dom"/>
</dbReference>
<evidence type="ECO:0000259" key="3">
    <source>
        <dbReference type="PROSITE" id="PS51272"/>
    </source>
</evidence>
<proteinExistence type="predicted"/>
<evidence type="ECO:0000313" key="5">
    <source>
        <dbReference type="Proteomes" id="UP001322664"/>
    </source>
</evidence>
<protein>
    <submittedName>
        <fullName evidence="4">S-layer homology domain-containing protein</fullName>
    </submittedName>
</protein>
<feature type="chain" id="PRO_5045073149" evidence="2">
    <location>
        <begin position="26"/>
        <end position="343"/>
    </location>
</feature>
<dbReference type="RefSeq" id="WP_319837486.1">
    <property type="nucleotide sequence ID" value="NZ_CP137624.1"/>
</dbReference>